<comment type="similarity">
    <text evidence="1">Belongs to the aldo/keto reductase family.</text>
</comment>
<feature type="domain" description="NADP-dependent oxidoreductase" evidence="4">
    <location>
        <begin position="6"/>
        <end position="100"/>
    </location>
</feature>
<dbReference type="InterPro" id="IPR023210">
    <property type="entry name" value="NADP_OxRdtase_dom"/>
</dbReference>
<evidence type="ECO:0000259" key="4">
    <source>
        <dbReference type="Pfam" id="PF00248"/>
    </source>
</evidence>
<evidence type="ECO:0000256" key="2">
    <source>
        <dbReference type="ARBA" id="ARBA00022857"/>
    </source>
</evidence>
<dbReference type="Pfam" id="PF00248">
    <property type="entry name" value="Aldo_ket_red"/>
    <property type="match status" value="1"/>
</dbReference>
<sequence length="113" mass="12972">MELHPKLDQKEVRDFCEKHDIKVQAWSPLMQGQLLSNETILAIAENHNKSAAQVILRWDIQQDILLAVKSVHKERMISNAAVFDFELSAEEMAQINQLNESLRVGPDPDTFDF</sequence>
<proteinExistence type="inferred from homology"/>
<gene>
    <name evidence="5" type="ORF">HMPREF1336_00296</name>
</gene>
<dbReference type="InterPro" id="IPR036812">
    <property type="entry name" value="NAD(P)_OxRdtase_dom_sf"/>
</dbReference>
<name>A0AAV3GPQ0_ENTFL</name>
<accession>A0AAV3GPQ0</accession>
<reference evidence="5 6" key="1">
    <citation type="submission" date="2012-04" db="EMBL/GenBank/DDBJ databases">
        <authorList>
            <person name="Weinstock G."/>
            <person name="Sodergren E."/>
            <person name="Lobos E.A."/>
            <person name="Fulton L."/>
            <person name="Fulton R."/>
            <person name="Courtney L."/>
            <person name="Fronick C."/>
            <person name="O'Laughlin M."/>
            <person name="Godfrey J."/>
            <person name="Wilson R.M."/>
            <person name="Miner T."/>
            <person name="Farmer C."/>
            <person name="Delehaunty K."/>
            <person name="Cordes M."/>
            <person name="Minx P."/>
            <person name="Tomlinson C."/>
            <person name="Chen J."/>
            <person name="Wollam A."/>
            <person name="Pepin K.H."/>
            <person name="Bhonagiri V."/>
            <person name="Zhang X."/>
            <person name="Suruliraj S."/>
            <person name="Warren W."/>
            <person name="Mitreva M."/>
            <person name="Mardis E.R."/>
            <person name="Wilson R.K."/>
        </authorList>
    </citation>
    <scope>NUCLEOTIDE SEQUENCE [LARGE SCALE GENOMIC DNA]</scope>
    <source>
        <strain evidence="5 6">ERV63</strain>
    </source>
</reference>
<dbReference type="GO" id="GO:0016616">
    <property type="term" value="F:oxidoreductase activity, acting on the CH-OH group of donors, NAD or NADP as acceptor"/>
    <property type="evidence" value="ECO:0007669"/>
    <property type="project" value="UniProtKB-ARBA"/>
</dbReference>
<evidence type="ECO:0000313" key="6">
    <source>
        <dbReference type="Proteomes" id="UP000004117"/>
    </source>
</evidence>
<dbReference type="PANTHER" id="PTHR43827:SF3">
    <property type="entry name" value="NADP-DEPENDENT OXIDOREDUCTASE DOMAIN-CONTAINING PROTEIN"/>
    <property type="match status" value="1"/>
</dbReference>
<organism evidence="5 6">
    <name type="scientific">Enterococcus faecalis ERV63</name>
    <dbReference type="NCBI Taxonomy" id="1134793"/>
    <lineage>
        <taxon>Bacteria</taxon>
        <taxon>Bacillati</taxon>
        <taxon>Bacillota</taxon>
        <taxon>Bacilli</taxon>
        <taxon>Lactobacillales</taxon>
        <taxon>Enterococcaceae</taxon>
        <taxon>Enterococcus</taxon>
    </lineage>
</organism>
<dbReference type="Proteomes" id="UP000004117">
    <property type="component" value="Unassembled WGS sequence"/>
</dbReference>
<evidence type="ECO:0000256" key="1">
    <source>
        <dbReference type="ARBA" id="ARBA00007905"/>
    </source>
</evidence>
<dbReference type="AlphaFoldDB" id="A0AAV3GPQ0"/>
<evidence type="ECO:0000256" key="3">
    <source>
        <dbReference type="ARBA" id="ARBA00023002"/>
    </source>
</evidence>
<protein>
    <submittedName>
        <fullName evidence="5">Glyoxal reductase domain protein</fullName>
    </submittedName>
</protein>
<keyword evidence="2" id="KW-0521">NADP</keyword>
<keyword evidence="3" id="KW-0560">Oxidoreductase</keyword>
<dbReference type="PANTHER" id="PTHR43827">
    <property type="entry name" value="2,5-DIKETO-D-GLUCONIC ACID REDUCTASE"/>
    <property type="match status" value="1"/>
</dbReference>
<evidence type="ECO:0000313" key="5">
    <source>
        <dbReference type="EMBL" id="EJV20489.1"/>
    </source>
</evidence>
<dbReference type="EMBL" id="ALZR01000016">
    <property type="protein sequence ID" value="EJV20489.1"/>
    <property type="molecule type" value="Genomic_DNA"/>
</dbReference>
<dbReference type="SUPFAM" id="SSF51430">
    <property type="entry name" value="NAD(P)-linked oxidoreductase"/>
    <property type="match status" value="1"/>
</dbReference>
<comment type="caution">
    <text evidence="5">The sequence shown here is derived from an EMBL/GenBank/DDBJ whole genome shotgun (WGS) entry which is preliminary data.</text>
</comment>
<dbReference type="Gene3D" id="3.20.20.100">
    <property type="entry name" value="NADP-dependent oxidoreductase domain"/>
    <property type="match status" value="1"/>
</dbReference>
<dbReference type="InterPro" id="IPR020471">
    <property type="entry name" value="AKR"/>
</dbReference>